<keyword evidence="13" id="KW-0511">Multifunctional enzyme</keyword>
<comment type="similarity">
    <text evidence="2">In the C-terminal section; belongs to the transpeptidase family.</text>
</comment>
<evidence type="ECO:0000256" key="9">
    <source>
        <dbReference type="ARBA" id="ARBA00022801"/>
    </source>
</evidence>
<evidence type="ECO:0000256" key="10">
    <source>
        <dbReference type="ARBA" id="ARBA00022960"/>
    </source>
</evidence>
<keyword evidence="21" id="KW-1185">Reference proteome</keyword>
<evidence type="ECO:0000256" key="12">
    <source>
        <dbReference type="ARBA" id="ARBA00023136"/>
    </source>
</evidence>
<keyword evidence="5" id="KW-0121">Carboxypeptidase</keyword>
<evidence type="ECO:0000256" key="11">
    <source>
        <dbReference type="ARBA" id="ARBA00022984"/>
    </source>
</evidence>
<feature type="domain" description="Glycosyl transferase family 51" evidence="19">
    <location>
        <begin position="61"/>
        <end position="238"/>
    </location>
</feature>
<reference evidence="20 21" key="1">
    <citation type="submission" date="2015-11" db="EMBL/GenBank/DDBJ databases">
        <title>Genome Sequence of Bacillus simplex strain VanAntwerpen2.</title>
        <authorList>
            <person name="Couger M.B."/>
        </authorList>
    </citation>
    <scope>NUCLEOTIDE SEQUENCE [LARGE SCALE GENOMIC DNA]</scope>
    <source>
        <strain evidence="20 21">VanAntwerpen02</strain>
    </source>
</reference>
<evidence type="ECO:0000313" key="21">
    <source>
        <dbReference type="Proteomes" id="UP000064189"/>
    </source>
</evidence>
<dbReference type="InterPro" id="IPR036950">
    <property type="entry name" value="PBP_transglycosylase"/>
</dbReference>
<evidence type="ECO:0000256" key="14">
    <source>
        <dbReference type="ARBA" id="ARBA00023316"/>
    </source>
</evidence>
<protein>
    <submittedName>
        <fullName evidence="20">Monofunctional biosynthetic peptidoglycan transglycosylase</fullName>
    </submittedName>
</protein>
<comment type="similarity">
    <text evidence="3">In the N-terminal section; belongs to the glycosyltransferase 51 family.</text>
</comment>
<comment type="subcellular location">
    <subcellularLocation>
        <location evidence="1">Cell membrane</location>
    </subcellularLocation>
</comment>
<dbReference type="GO" id="GO:0009252">
    <property type="term" value="P:peptidoglycan biosynthetic process"/>
    <property type="evidence" value="ECO:0007669"/>
    <property type="project" value="UniProtKB-KW"/>
</dbReference>
<evidence type="ECO:0000256" key="3">
    <source>
        <dbReference type="ARBA" id="ARBA00007739"/>
    </source>
</evidence>
<evidence type="ECO:0000259" key="19">
    <source>
        <dbReference type="Pfam" id="PF00912"/>
    </source>
</evidence>
<keyword evidence="10" id="KW-0133">Cell shape</keyword>
<dbReference type="Proteomes" id="UP000064189">
    <property type="component" value="Unassembled WGS sequence"/>
</dbReference>
<feature type="transmembrane region" description="Helical" evidence="17">
    <location>
        <begin position="20"/>
        <end position="41"/>
    </location>
</feature>
<evidence type="ECO:0000256" key="5">
    <source>
        <dbReference type="ARBA" id="ARBA00022645"/>
    </source>
</evidence>
<dbReference type="PANTHER" id="PTHR32282">
    <property type="entry name" value="BINDING PROTEIN TRANSPEPTIDASE, PUTATIVE-RELATED"/>
    <property type="match status" value="1"/>
</dbReference>
<keyword evidence="17" id="KW-0812">Transmembrane</keyword>
<sequence>MELIPSERFKRTTKYVRAIIILATIGLIILFVLLLSLLIYAKILGPPPLVVPQSTLYYSNDGNVIGETDNGQKRYWAGMDAISPQLIQATVAVEDRQFYTHNGFDIKRIGGAILADIQAMSKVQGASTITQQYARNLFLGHDKTWSRKFNEAFYTIRLEMNYSKKEILEGYLNTIYYGHGAYGAQAASQYYFGKDALDLTLAEASMLAGIPKGPSNYSPLDDLEKAKSRQKVVLQAMKNKSYISERKITEALQDPLTLKGEHGTVTNKTAPYFQDAVKQALKSQLHLDDRTIELGGLKVFTTLDESQQAVAEDVVSTTIPDSSGIQASIVAMDPATGEVRALVGGKDYAESPFNRATQAVRQPGSTMKPLLYYSALENGFTPSTTLKSETTTFTFDDGHSSYTPHNYNHQYAEGEITMAQAIALSDNIFAVKTHLFLGEQTLADTARRFGITAKMAAVPSLALGTSGVRAIEMVNAYSILANGGKKVKPVFIKKVENQKGEVIYAQNKKPEQILDADKAFVMTQMLTGVFDETLNGYTKVTGSTISSELTRPYAGKSGSTPTDSWMIGYTPELVAGVWTGYDQGKKIENPAEKGYAKKIWAAYMEKGLQGTPAKPFKETKNVIGVNVNPASGKLATKDCPVSRLTYYVKGTEPIEYCAEHFKGEKPVQVPDEAEQKKTPWYKKVLKPWQ</sequence>
<dbReference type="PANTHER" id="PTHR32282:SF11">
    <property type="entry name" value="PENICILLIN-BINDING PROTEIN 1B"/>
    <property type="match status" value="1"/>
</dbReference>
<keyword evidence="9" id="KW-0378">Hydrolase</keyword>
<evidence type="ECO:0000256" key="17">
    <source>
        <dbReference type="SAM" id="Phobius"/>
    </source>
</evidence>
<keyword evidence="12 17" id="KW-0472">Membrane</keyword>
<evidence type="ECO:0000256" key="4">
    <source>
        <dbReference type="ARBA" id="ARBA00022475"/>
    </source>
</evidence>
<dbReference type="GO" id="GO:0008658">
    <property type="term" value="F:penicillin binding"/>
    <property type="evidence" value="ECO:0007669"/>
    <property type="project" value="InterPro"/>
</dbReference>
<evidence type="ECO:0000256" key="13">
    <source>
        <dbReference type="ARBA" id="ARBA00023268"/>
    </source>
</evidence>
<dbReference type="Pfam" id="PF00905">
    <property type="entry name" value="Transpeptidase"/>
    <property type="match status" value="1"/>
</dbReference>
<feature type="domain" description="Penicillin-binding protein transpeptidase" evidence="18">
    <location>
        <begin position="328"/>
        <end position="578"/>
    </location>
</feature>
<evidence type="ECO:0000256" key="8">
    <source>
        <dbReference type="ARBA" id="ARBA00022679"/>
    </source>
</evidence>
<gene>
    <name evidence="20" type="ORF">AS888_15135</name>
</gene>
<evidence type="ECO:0000256" key="1">
    <source>
        <dbReference type="ARBA" id="ARBA00004236"/>
    </source>
</evidence>
<dbReference type="Gene3D" id="1.10.3810.10">
    <property type="entry name" value="Biosynthetic peptidoglycan transglycosylase-like"/>
    <property type="match status" value="1"/>
</dbReference>
<evidence type="ECO:0000256" key="15">
    <source>
        <dbReference type="ARBA" id="ARBA00034000"/>
    </source>
</evidence>
<name>A0A120GQ90_9BACI</name>
<keyword evidence="17" id="KW-1133">Transmembrane helix</keyword>
<dbReference type="GO" id="GO:0030288">
    <property type="term" value="C:outer membrane-bounded periplasmic space"/>
    <property type="evidence" value="ECO:0007669"/>
    <property type="project" value="TreeGrafter"/>
</dbReference>
<comment type="catalytic activity">
    <reaction evidence="15">
        <text>Preferential cleavage: (Ac)2-L-Lys-D-Ala-|-D-Ala. Also transpeptidation of peptidyl-alanyl moieties that are N-acyl substituents of D-alanine.</text>
        <dbReference type="EC" id="3.4.16.4"/>
    </reaction>
</comment>
<dbReference type="InterPro" id="IPR050396">
    <property type="entry name" value="Glycosyltr_51/Transpeptidase"/>
</dbReference>
<dbReference type="InterPro" id="IPR001460">
    <property type="entry name" value="PCN-bd_Tpept"/>
</dbReference>
<dbReference type="NCBIfam" id="TIGR02074">
    <property type="entry name" value="PBP_1a_fam"/>
    <property type="match status" value="1"/>
</dbReference>
<dbReference type="Pfam" id="PF00912">
    <property type="entry name" value="Transgly"/>
    <property type="match status" value="1"/>
</dbReference>
<evidence type="ECO:0000256" key="6">
    <source>
        <dbReference type="ARBA" id="ARBA00022670"/>
    </source>
</evidence>
<keyword evidence="4" id="KW-1003">Cell membrane</keyword>
<evidence type="ECO:0000256" key="16">
    <source>
        <dbReference type="ARBA" id="ARBA00049902"/>
    </source>
</evidence>
<dbReference type="EMBL" id="LNNH01000012">
    <property type="protein sequence ID" value="KWW20957.1"/>
    <property type="molecule type" value="Genomic_DNA"/>
</dbReference>
<keyword evidence="7" id="KW-0328">Glycosyltransferase</keyword>
<organism evidence="20 21">
    <name type="scientific">Peribacillus simplex</name>
    <dbReference type="NCBI Taxonomy" id="1478"/>
    <lineage>
        <taxon>Bacteria</taxon>
        <taxon>Bacillati</taxon>
        <taxon>Bacillota</taxon>
        <taxon>Bacilli</taxon>
        <taxon>Bacillales</taxon>
        <taxon>Bacillaceae</taxon>
        <taxon>Peribacillus</taxon>
    </lineage>
</organism>
<dbReference type="InterPro" id="IPR001264">
    <property type="entry name" value="Glyco_trans_51"/>
</dbReference>
<dbReference type="RefSeq" id="WP_061141312.1">
    <property type="nucleotide sequence ID" value="NZ_LNNH01000012.1"/>
</dbReference>
<evidence type="ECO:0000313" key="20">
    <source>
        <dbReference type="EMBL" id="KWW20957.1"/>
    </source>
</evidence>
<keyword evidence="14" id="KW-0961">Cell wall biogenesis/degradation</keyword>
<keyword evidence="8" id="KW-0808">Transferase</keyword>
<dbReference type="FunFam" id="1.10.3810.10:FF:000001">
    <property type="entry name" value="Penicillin-binding protein 1A"/>
    <property type="match status" value="1"/>
</dbReference>
<comment type="catalytic activity">
    <reaction evidence="16">
        <text>[GlcNAc-(1-&gt;4)-Mur2Ac(oyl-L-Ala-gamma-D-Glu-L-Lys-D-Ala-D-Ala)](n)-di-trans,octa-cis-undecaprenyl diphosphate + beta-D-GlcNAc-(1-&gt;4)-Mur2Ac(oyl-L-Ala-gamma-D-Glu-L-Lys-D-Ala-D-Ala)-di-trans,octa-cis-undecaprenyl diphosphate = [GlcNAc-(1-&gt;4)-Mur2Ac(oyl-L-Ala-gamma-D-Glu-L-Lys-D-Ala-D-Ala)](n+1)-di-trans,octa-cis-undecaprenyl diphosphate + di-trans,octa-cis-undecaprenyl diphosphate + H(+)</text>
        <dbReference type="Rhea" id="RHEA:23708"/>
        <dbReference type="Rhea" id="RHEA-COMP:9602"/>
        <dbReference type="Rhea" id="RHEA-COMP:9603"/>
        <dbReference type="ChEBI" id="CHEBI:15378"/>
        <dbReference type="ChEBI" id="CHEBI:58405"/>
        <dbReference type="ChEBI" id="CHEBI:60033"/>
        <dbReference type="ChEBI" id="CHEBI:78435"/>
        <dbReference type="EC" id="2.4.99.28"/>
    </reaction>
</comment>
<keyword evidence="11" id="KW-0573">Peptidoglycan synthesis</keyword>
<dbReference type="GO" id="GO:0009002">
    <property type="term" value="F:serine-type D-Ala-D-Ala carboxypeptidase activity"/>
    <property type="evidence" value="ECO:0007669"/>
    <property type="project" value="UniProtKB-EC"/>
</dbReference>
<evidence type="ECO:0000256" key="2">
    <source>
        <dbReference type="ARBA" id="ARBA00007090"/>
    </source>
</evidence>
<evidence type="ECO:0000259" key="18">
    <source>
        <dbReference type="Pfam" id="PF00905"/>
    </source>
</evidence>
<proteinExistence type="inferred from homology"/>
<dbReference type="GO" id="GO:0008955">
    <property type="term" value="F:peptidoglycan glycosyltransferase activity"/>
    <property type="evidence" value="ECO:0007669"/>
    <property type="project" value="UniProtKB-EC"/>
</dbReference>
<dbReference type="GO" id="GO:0008360">
    <property type="term" value="P:regulation of cell shape"/>
    <property type="evidence" value="ECO:0007669"/>
    <property type="project" value="UniProtKB-KW"/>
</dbReference>
<dbReference type="AlphaFoldDB" id="A0A120GQ90"/>
<comment type="caution">
    <text evidence="20">The sequence shown here is derived from an EMBL/GenBank/DDBJ whole genome shotgun (WGS) entry which is preliminary data.</text>
</comment>
<dbReference type="InterPro" id="IPR012338">
    <property type="entry name" value="Beta-lactam/transpept-like"/>
</dbReference>
<dbReference type="GO" id="GO:0005886">
    <property type="term" value="C:plasma membrane"/>
    <property type="evidence" value="ECO:0007669"/>
    <property type="project" value="UniProtKB-SubCell"/>
</dbReference>
<dbReference type="SUPFAM" id="SSF53955">
    <property type="entry name" value="Lysozyme-like"/>
    <property type="match status" value="1"/>
</dbReference>
<accession>A0A120GQ90</accession>
<evidence type="ECO:0000256" key="7">
    <source>
        <dbReference type="ARBA" id="ARBA00022676"/>
    </source>
</evidence>
<keyword evidence="6" id="KW-0645">Protease</keyword>
<dbReference type="Gene3D" id="3.40.710.10">
    <property type="entry name" value="DD-peptidase/beta-lactamase superfamily"/>
    <property type="match status" value="1"/>
</dbReference>
<dbReference type="GO" id="GO:0006508">
    <property type="term" value="P:proteolysis"/>
    <property type="evidence" value="ECO:0007669"/>
    <property type="project" value="UniProtKB-KW"/>
</dbReference>
<dbReference type="InterPro" id="IPR023346">
    <property type="entry name" value="Lysozyme-like_dom_sf"/>
</dbReference>
<dbReference type="FunFam" id="3.40.710.10:FF:000028">
    <property type="entry name" value="Penicillin-binding protein 1A"/>
    <property type="match status" value="1"/>
</dbReference>
<dbReference type="SUPFAM" id="SSF56601">
    <property type="entry name" value="beta-lactamase/transpeptidase-like"/>
    <property type="match status" value="1"/>
</dbReference>
<dbReference type="GO" id="GO:0071555">
    <property type="term" value="P:cell wall organization"/>
    <property type="evidence" value="ECO:0007669"/>
    <property type="project" value="UniProtKB-KW"/>
</dbReference>